<sequence>MPVSTHTTALRLWRLASLGLSLDDLAGALAASGTPHPHHLPWSETTVRALLLEAFGRLPLTGETDPPQHLRDCLQRGIVLTREGLAQLLLEGVGPQAAALALQLPACTRARLEPEDNSERGRLILEATEAFAGLQLTCAYGQASTALQRLGLGCD</sequence>
<proteinExistence type="predicted"/>
<accession>A0A841I0C0</accession>
<dbReference type="Proteomes" id="UP000569951">
    <property type="component" value="Unassembled WGS sequence"/>
</dbReference>
<evidence type="ECO:0000313" key="1">
    <source>
        <dbReference type="EMBL" id="MBB6097890.1"/>
    </source>
</evidence>
<evidence type="ECO:0000313" key="2">
    <source>
        <dbReference type="Proteomes" id="UP000569951"/>
    </source>
</evidence>
<organism evidence="1 2">
    <name type="scientific">Deinobacterium chartae</name>
    <dbReference type="NCBI Taxonomy" id="521158"/>
    <lineage>
        <taxon>Bacteria</taxon>
        <taxon>Thermotogati</taxon>
        <taxon>Deinococcota</taxon>
        <taxon>Deinococci</taxon>
        <taxon>Deinococcales</taxon>
        <taxon>Deinococcaceae</taxon>
        <taxon>Deinobacterium</taxon>
    </lineage>
</organism>
<protein>
    <submittedName>
        <fullName evidence="1">Uncharacterized protein</fullName>
    </submittedName>
</protein>
<gene>
    <name evidence="1" type="ORF">HNR42_001313</name>
</gene>
<dbReference type="RefSeq" id="WP_183985772.1">
    <property type="nucleotide sequence ID" value="NZ_JACHHG010000004.1"/>
</dbReference>
<dbReference type="AlphaFoldDB" id="A0A841I0C0"/>
<name>A0A841I0C0_9DEIO</name>
<reference evidence="1 2" key="1">
    <citation type="submission" date="2020-08" db="EMBL/GenBank/DDBJ databases">
        <title>Genomic Encyclopedia of Type Strains, Phase IV (KMG-IV): sequencing the most valuable type-strain genomes for metagenomic binning, comparative biology and taxonomic classification.</title>
        <authorList>
            <person name="Goeker M."/>
        </authorList>
    </citation>
    <scope>NUCLEOTIDE SEQUENCE [LARGE SCALE GENOMIC DNA]</scope>
    <source>
        <strain evidence="1 2">DSM 21458</strain>
    </source>
</reference>
<comment type="caution">
    <text evidence="1">The sequence shown here is derived from an EMBL/GenBank/DDBJ whole genome shotgun (WGS) entry which is preliminary data.</text>
</comment>
<dbReference type="EMBL" id="JACHHG010000004">
    <property type="protein sequence ID" value="MBB6097890.1"/>
    <property type="molecule type" value="Genomic_DNA"/>
</dbReference>
<keyword evidence="2" id="KW-1185">Reference proteome</keyword>